<sequence>MPPKTKERWTLLQAGHEPQTNSRQKVTVSDKNDENNFGIRHGRHHDEALKPVRKERLENILEKEWEQEIKKCQHPRWDQENFLGHTYFTCEKCGNRRRQAVTPMSFKLCQEFEDWFDDCYPPLSSPSSLSASLSSSFHSKRLRRNEWVLYKQQNLLRREQHPAGVAKTVSSDDMIQSETYRRITAQVHASTTKVNSEMQALARRYIAALQVSESRLSCKNVSQRKKQNNQHSESEGTQNENEENFEKGEEQKTKIVVPRLKVRDIVLGGYFYACVTFQHVMFVEGKVFHRLMPVHQRLRLMFPGLSRDFSTLTYLEALIPMLFPHLNTTQNANLQATSLRWIYSAALLQPQIPKRSLICCSLIAISAEIDHNLSKENVRFLQDLDCNYKKWRKVMSVLGHLAAKLTKHVSQPSQPQVEQRLDEDEIDKE</sequence>
<gene>
    <name evidence="2" type="ORF">E2C01_024137</name>
</gene>
<proteinExistence type="predicted"/>
<keyword evidence="3" id="KW-1185">Reference proteome</keyword>
<evidence type="ECO:0000313" key="3">
    <source>
        <dbReference type="Proteomes" id="UP000324222"/>
    </source>
</evidence>
<feature type="compositionally biased region" description="Polar residues" evidence="1">
    <location>
        <begin position="229"/>
        <end position="238"/>
    </location>
</feature>
<accession>A0A5B7ECC8</accession>
<dbReference type="EMBL" id="VSRR010002330">
    <property type="protein sequence ID" value="MPC30866.1"/>
    <property type="molecule type" value="Genomic_DNA"/>
</dbReference>
<organism evidence="2 3">
    <name type="scientific">Portunus trituberculatus</name>
    <name type="common">Swimming crab</name>
    <name type="synonym">Neptunus trituberculatus</name>
    <dbReference type="NCBI Taxonomy" id="210409"/>
    <lineage>
        <taxon>Eukaryota</taxon>
        <taxon>Metazoa</taxon>
        <taxon>Ecdysozoa</taxon>
        <taxon>Arthropoda</taxon>
        <taxon>Crustacea</taxon>
        <taxon>Multicrustacea</taxon>
        <taxon>Malacostraca</taxon>
        <taxon>Eumalacostraca</taxon>
        <taxon>Eucarida</taxon>
        <taxon>Decapoda</taxon>
        <taxon>Pleocyemata</taxon>
        <taxon>Brachyura</taxon>
        <taxon>Eubrachyura</taxon>
        <taxon>Portunoidea</taxon>
        <taxon>Portunidae</taxon>
        <taxon>Portuninae</taxon>
        <taxon>Portunus</taxon>
    </lineage>
</organism>
<feature type="region of interest" description="Disordered" evidence="1">
    <location>
        <begin position="219"/>
        <end position="250"/>
    </location>
</feature>
<reference evidence="2 3" key="1">
    <citation type="submission" date="2019-05" db="EMBL/GenBank/DDBJ databases">
        <title>Another draft genome of Portunus trituberculatus and its Hox gene families provides insights of decapod evolution.</title>
        <authorList>
            <person name="Jeong J.-H."/>
            <person name="Song I."/>
            <person name="Kim S."/>
            <person name="Choi T."/>
            <person name="Kim D."/>
            <person name="Ryu S."/>
            <person name="Kim W."/>
        </authorList>
    </citation>
    <scope>NUCLEOTIDE SEQUENCE [LARGE SCALE GENOMIC DNA]</scope>
    <source>
        <tissue evidence="2">Muscle</tissue>
    </source>
</reference>
<comment type="caution">
    <text evidence="2">The sequence shown here is derived from an EMBL/GenBank/DDBJ whole genome shotgun (WGS) entry which is preliminary data.</text>
</comment>
<protein>
    <submittedName>
        <fullName evidence="2">Uncharacterized protein</fullName>
    </submittedName>
</protein>
<feature type="region of interest" description="Disordered" evidence="1">
    <location>
        <begin position="1"/>
        <end position="40"/>
    </location>
</feature>
<evidence type="ECO:0000256" key="1">
    <source>
        <dbReference type="SAM" id="MobiDB-lite"/>
    </source>
</evidence>
<dbReference type="Proteomes" id="UP000324222">
    <property type="component" value="Unassembled WGS sequence"/>
</dbReference>
<evidence type="ECO:0000313" key="2">
    <source>
        <dbReference type="EMBL" id="MPC30866.1"/>
    </source>
</evidence>
<name>A0A5B7ECC8_PORTR</name>
<feature type="region of interest" description="Disordered" evidence="1">
    <location>
        <begin position="409"/>
        <end position="429"/>
    </location>
</feature>
<dbReference type="AlphaFoldDB" id="A0A5B7ECC8"/>
<feature type="compositionally biased region" description="Polar residues" evidence="1">
    <location>
        <begin position="18"/>
        <end position="27"/>
    </location>
</feature>